<gene>
    <name evidence="9" type="ORF">NDN08_005700</name>
</gene>
<evidence type="ECO:0000256" key="1">
    <source>
        <dbReference type="ARBA" id="ARBA00007465"/>
    </source>
</evidence>
<dbReference type="GO" id="GO:0006412">
    <property type="term" value="P:translation"/>
    <property type="evidence" value="ECO:0007669"/>
    <property type="project" value="InterPro"/>
</dbReference>
<dbReference type="InterPro" id="IPR001912">
    <property type="entry name" value="Ribosomal_uS4_N"/>
</dbReference>
<keyword evidence="2" id="KW-0699">rRNA-binding</keyword>
<evidence type="ECO:0000256" key="5">
    <source>
        <dbReference type="ARBA" id="ARBA00023274"/>
    </source>
</evidence>
<dbReference type="NCBIfam" id="NF003139">
    <property type="entry name" value="PRK04051.1"/>
    <property type="match status" value="1"/>
</dbReference>
<proteinExistence type="inferred from homology"/>
<dbReference type="AlphaFoldDB" id="A0AAV8V475"/>
<evidence type="ECO:0000256" key="3">
    <source>
        <dbReference type="ARBA" id="ARBA00022884"/>
    </source>
</evidence>
<dbReference type="InterPro" id="IPR022801">
    <property type="entry name" value="Ribosomal_uS4"/>
</dbReference>
<comment type="caution">
    <text evidence="9">The sequence shown here is derived from an EMBL/GenBank/DDBJ whole genome shotgun (WGS) entry which is preliminary data.</text>
</comment>
<protein>
    <recommendedName>
        <fullName evidence="8">Small ribosomal subunit protein uS4 N-terminal domain-containing protein</fullName>
    </recommendedName>
</protein>
<dbReference type="InterPro" id="IPR005710">
    <property type="entry name" value="Ribosomal_uS4_euk/arc"/>
</dbReference>
<evidence type="ECO:0000313" key="9">
    <source>
        <dbReference type="EMBL" id="KAJ8909001.1"/>
    </source>
</evidence>
<dbReference type="SUPFAM" id="SSF55174">
    <property type="entry name" value="Alpha-L RNA-binding motif"/>
    <property type="match status" value="1"/>
</dbReference>
<comment type="similarity">
    <text evidence="1">Belongs to the universal ribosomal protein uS4 family.</text>
</comment>
<dbReference type="CDD" id="cd00165">
    <property type="entry name" value="S4"/>
    <property type="match status" value="1"/>
</dbReference>
<reference evidence="9 10" key="1">
    <citation type="journal article" date="2023" name="Nat. Commun.">
        <title>Origin of minicircular mitochondrial genomes in red algae.</title>
        <authorList>
            <person name="Lee Y."/>
            <person name="Cho C.H."/>
            <person name="Lee Y.M."/>
            <person name="Park S.I."/>
            <person name="Yang J.H."/>
            <person name="West J.A."/>
            <person name="Bhattacharya D."/>
            <person name="Yoon H.S."/>
        </authorList>
    </citation>
    <scope>NUCLEOTIDE SEQUENCE [LARGE SCALE GENOMIC DNA]</scope>
    <source>
        <strain evidence="9 10">CCMP1338</strain>
        <tissue evidence="9">Whole cell</tissue>
    </source>
</reference>
<dbReference type="GO" id="GO:0022627">
    <property type="term" value="C:cytosolic small ribosomal subunit"/>
    <property type="evidence" value="ECO:0007669"/>
    <property type="project" value="TreeGrafter"/>
</dbReference>
<keyword evidence="5" id="KW-0687">Ribonucleoprotein</keyword>
<evidence type="ECO:0000259" key="8">
    <source>
        <dbReference type="SMART" id="SM01390"/>
    </source>
</evidence>
<dbReference type="EMBL" id="JAMWBK010000001">
    <property type="protein sequence ID" value="KAJ8909001.1"/>
    <property type="molecule type" value="Genomic_DNA"/>
</dbReference>
<evidence type="ECO:0000313" key="10">
    <source>
        <dbReference type="Proteomes" id="UP001157974"/>
    </source>
</evidence>
<feature type="domain" description="Small ribosomal subunit protein uS4 N-terminal" evidence="8">
    <location>
        <begin position="6"/>
        <end position="106"/>
    </location>
</feature>
<dbReference type="PANTHER" id="PTHR11831:SF5">
    <property type="entry name" value="40S RIBOSOMAL PROTEIN S9"/>
    <property type="match status" value="1"/>
</dbReference>
<keyword evidence="3 6" id="KW-0694">RNA-binding</keyword>
<dbReference type="Pfam" id="PF01479">
    <property type="entry name" value="S4"/>
    <property type="match status" value="1"/>
</dbReference>
<keyword evidence="10" id="KW-1185">Reference proteome</keyword>
<dbReference type="SMART" id="SM01390">
    <property type="entry name" value="Ribosomal_S4"/>
    <property type="match status" value="1"/>
</dbReference>
<sequence>MGRNYRNCSKTSRVPRRPFEKDRIDAELKLVGKYGLKNKREVWRVGLVLSKIRATARELLTLDEKDTKRIFEGTAMLKRLTRLGLLDDNKQALDYVLSLKTEDFLDRRLQTRVFQLGLAKTIHHARVQIWQRHIRVGKQVVDVPSFTVRTDSEKHIDIALGSALGGGKPGRVKRKKMRRAEAGGGDDDDEE</sequence>
<dbReference type="InterPro" id="IPR002942">
    <property type="entry name" value="S4_RNA-bd"/>
</dbReference>
<dbReference type="Gene3D" id="3.10.290.10">
    <property type="entry name" value="RNA-binding S4 domain"/>
    <property type="match status" value="1"/>
</dbReference>
<dbReference type="PROSITE" id="PS50889">
    <property type="entry name" value="S4"/>
    <property type="match status" value="1"/>
</dbReference>
<dbReference type="InterPro" id="IPR036986">
    <property type="entry name" value="S4_RNA-bd_sf"/>
</dbReference>
<dbReference type="GO" id="GO:0003735">
    <property type="term" value="F:structural constituent of ribosome"/>
    <property type="evidence" value="ECO:0007669"/>
    <property type="project" value="InterPro"/>
</dbReference>
<feature type="region of interest" description="Disordered" evidence="7">
    <location>
        <begin position="166"/>
        <end position="191"/>
    </location>
</feature>
<dbReference type="PANTHER" id="PTHR11831">
    <property type="entry name" value="30S 40S RIBOSOMAL PROTEIN"/>
    <property type="match status" value="1"/>
</dbReference>
<dbReference type="Proteomes" id="UP001157974">
    <property type="component" value="Unassembled WGS sequence"/>
</dbReference>
<accession>A0AAV8V475</accession>
<dbReference type="NCBIfam" id="TIGR01018">
    <property type="entry name" value="uS4_arch"/>
    <property type="match status" value="1"/>
</dbReference>
<dbReference type="Pfam" id="PF00163">
    <property type="entry name" value="Ribosomal_S4"/>
    <property type="match status" value="1"/>
</dbReference>
<dbReference type="GO" id="GO:0042274">
    <property type="term" value="P:ribosomal small subunit biogenesis"/>
    <property type="evidence" value="ECO:0007669"/>
    <property type="project" value="TreeGrafter"/>
</dbReference>
<evidence type="ECO:0000256" key="2">
    <source>
        <dbReference type="ARBA" id="ARBA00022730"/>
    </source>
</evidence>
<dbReference type="FunFam" id="3.10.290.10:FF:000004">
    <property type="entry name" value="40s ribosomal protein s9"/>
    <property type="match status" value="1"/>
</dbReference>
<name>A0AAV8V475_9RHOD</name>
<organism evidence="9 10">
    <name type="scientific">Rhodosorus marinus</name>
    <dbReference type="NCBI Taxonomy" id="101924"/>
    <lineage>
        <taxon>Eukaryota</taxon>
        <taxon>Rhodophyta</taxon>
        <taxon>Stylonematophyceae</taxon>
        <taxon>Stylonematales</taxon>
        <taxon>Stylonemataceae</taxon>
        <taxon>Rhodosorus</taxon>
    </lineage>
</organism>
<keyword evidence="4" id="KW-0689">Ribosomal protein</keyword>
<evidence type="ECO:0000256" key="4">
    <source>
        <dbReference type="ARBA" id="ARBA00022980"/>
    </source>
</evidence>
<evidence type="ECO:0000256" key="6">
    <source>
        <dbReference type="PROSITE-ProRule" id="PRU00182"/>
    </source>
</evidence>
<dbReference type="GO" id="GO:0019843">
    <property type="term" value="F:rRNA binding"/>
    <property type="evidence" value="ECO:0007669"/>
    <property type="project" value="UniProtKB-KW"/>
</dbReference>
<evidence type="ECO:0000256" key="7">
    <source>
        <dbReference type="SAM" id="MobiDB-lite"/>
    </source>
</evidence>